<dbReference type="AlphaFoldDB" id="A0A099CX58"/>
<reference evidence="4 6" key="2">
    <citation type="submission" date="2020-08" db="EMBL/GenBank/DDBJ databases">
        <title>Genomic Encyclopedia of Type Strains, Phase IV (KMG-IV): sequencing the most valuable type-strain genomes for metagenomic binning, comparative biology and taxonomic classification.</title>
        <authorList>
            <person name="Goeker M."/>
        </authorList>
    </citation>
    <scope>NUCLEOTIDE SEQUENCE [LARGE SCALE GENOMIC DNA]</scope>
    <source>
        <strain evidence="4 6">DSM 107085</strain>
    </source>
</reference>
<dbReference type="EMBL" id="JACHET010000001">
    <property type="protein sequence ID" value="MBB6184192.1"/>
    <property type="molecule type" value="Genomic_DNA"/>
</dbReference>
<feature type="transmembrane region" description="Helical" evidence="1">
    <location>
        <begin position="20"/>
        <end position="47"/>
    </location>
</feature>
<feature type="domain" description="CAAX prenyl protease 2/Lysostaphin resistance protein A-like" evidence="2">
    <location>
        <begin position="136"/>
        <end position="230"/>
    </location>
</feature>
<sequence length="305" mass="33003">MRDWNLAFRTPSEAPGWQRWLVYSALARVLIFAALVFVFGFLVLIGLHALGWSMKTAPPDIKGWSQLIVRTVPTVFAYLILTRLIERRWPAELAWRKLPAHASAGLVLGTILLCTVVGVLWLAGSYHVLDTGGEVHWLAEILTVGLGAGISEEIVFRGVLYRIVEESLGTWIALLVSALAFGAIHLGNPNATLWSGTAIAIEAGVLFGLVYHVTRSLWFCMGLHAAWNLMEGPVLGTSVSGLPAQGWVHAQMSGPDWLSGGSFGPEASLVTPLCSLALAGVFLFIALRRSSIVPPFWARRAAVAS</sequence>
<name>A0A099CX58_9GAMM</name>
<feature type="transmembrane region" description="Helical" evidence="1">
    <location>
        <begin position="267"/>
        <end position="287"/>
    </location>
</feature>
<dbReference type="PANTHER" id="PTHR39430:SF1">
    <property type="entry name" value="PROTEASE"/>
    <property type="match status" value="1"/>
</dbReference>
<evidence type="ECO:0000259" key="2">
    <source>
        <dbReference type="Pfam" id="PF02517"/>
    </source>
</evidence>
<evidence type="ECO:0000313" key="6">
    <source>
        <dbReference type="Proteomes" id="UP000560000"/>
    </source>
</evidence>
<dbReference type="STRING" id="1543381.LF63_0103470"/>
<dbReference type="GO" id="GO:0004175">
    <property type="term" value="F:endopeptidase activity"/>
    <property type="evidence" value="ECO:0007669"/>
    <property type="project" value="UniProtKB-ARBA"/>
</dbReference>
<keyword evidence="5" id="KW-1185">Reference proteome</keyword>
<keyword evidence="1" id="KW-0812">Transmembrane</keyword>
<dbReference type="OrthoDB" id="193898at2"/>
<keyword evidence="1" id="KW-1133">Transmembrane helix</keyword>
<gene>
    <name evidence="4" type="ORF">HNQ86_001537</name>
    <name evidence="3" type="ORF">LF63_0103470</name>
</gene>
<dbReference type="EMBL" id="JROI01000008">
    <property type="protein sequence ID" value="KGI78538.1"/>
    <property type="molecule type" value="Genomic_DNA"/>
</dbReference>
<feature type="transmembrane region" description="Helical" evidence="1">
    <location>
        <begin position="193"/>
        <end position="213"/>
    </location>
</feature>
<dbReference type="RefSeq" id="WP_043099668.1">
    <property type="nucleotide sequence ID" value="NZ_JACHET010000001.1"/>
</dbReference>
<dbReference type="InterPro" id="IPR003675">
    <property type="entry name" value="Rce1/LyrA-like_dom"/>
</dbReference>
<dbReference type="Proteomes" id="UP000029708">
    <property type="component" value="Unassembled WGS sequence"/>
</dbReference>
<organism evidence="3 5">
    <name type="scientific">Oleiagrimonas soli</name>
    <dbReference type="NCBI Taxonomy" id="1543381"/>
    <lineage>
        <taxon>Bacteria</taxon>
        <taxon>Pseudomonadati</taxon>
        <taxon>Pseudomonadota</taxon>
        <taxon>Gammaproteobacteria</taxon>
        <taxon>Lysobacterales</taxon>
        <taxon>Rhodanobacteraceae</taxon>
        <taxon>Oleiagrimonas</taxon>
    </lineage>
</organism>
<protein>
    <recommendedName>
        <fullName evidence="2">CAAX prenyl protease 2/Lysostaphin resistance protein A-like domain-containing protein</fullName>
    </recommendedName>
</protein>
<proteinExistence type="predicted"/>
<evidence type="ECO:0000256" key="1">
    <source>
        <dbReference type="SAM" id="Phobius"/>
    </source>
</evidence>
<accession>A0A099CX58</accession>
<evidence type="ECO:0000313" key="5">
    <source>
        <dbReference type="Proteomes" id="UP000029708"/>
    </source>
</evidence>
<feature type="transmembrane region" description="Helical" evidence="1">
    <location>
        <begin position="67"/>
        <end position="85"/>
    </location>
</feature>
<dbReference type="PANTHER" id="PTHR39430">
    <property type="entry name" value="MEMBRANE-ASSOCIATED PROTEASE-RELATED"/>
    <property type="match status" value="1"/>
</dbReference>
<reference evidence="3 5" key="1">
    <citation type="submission" date="2014-09" db="EMBL/GenBank/DDBJ databases">
        <title>Xanthomonadaceae 3.5X direct submission.</title>
        <authorList>
            <person name="Fang T."/>
            <person name="Wang H."/>
        </authorList>
    </citation>
    <scope>NUCLEOTIDE SEQUENCE [LARGE SCALE GENOMIC DNA]</scope>
    <source>
        <strain evidence="3 5">3.5X</strain>
    </source>
</reference>
<dbReference type="Proteomes" id="UP000560000">
    <property type="component" value="Unassembled WGS sequence"/>
</dbReference>
<feature type="transmembrane region" description="Helical" evidence="1">
    <location>
        <begin position="225"/>
        <end position="247"/>
    </location>
</feature>
<keyword evidence="1" id="KW-0472">Membrane</keyword>
<evidence type="ECO:0000313" key="3">
    <source>
        <dbReference type="EMBL" id="KGI78538.1"/>
    </source>
</evidence>
<feature type="transmembrane region" description="Helical" evidence="1">
    <location>
        <begin position="135"/>
        <end position="156"/>
    </location>
</feature>
<evidence type="ECO:0000313" key="4">
    <source>
        <dbReference type="EMBL" id="MBB6184192.1"/>
    </source>
</evidence>
<dbReference type="HOGENOM" id="CLU_051806_4_1_6"/>
<feature type="transmembrane region" description="Helical" evidence="1">
    <location>
        <begin position="168"/>
        <end position="187"/>
    </location>
</feature>
<feature type="transmembrane region" description="Helical" evidence="1">
    <location>
        <begin position="106"/>
        <end position="129"/>
    </location>
</feature>
<dbReference type="Pfam" id="PF02517">
    <property type="entry name" value="Rce1-like"/>
    <property type="match status" value="1"/>
</dbReference>
<comment type="caution">
    <text evidence="3">The sequence shown here is derived from an EMBL/GenBank/DDBJ whole genome shotgun (WGS) entry which is preliminary data.</text>
</comment>
<dbReference type="GO" id="GO:0080120">
    <property type="term" value="P:CAAX-box protein maturation"/>
    <property type="evidence" value="ECO:0007669"/>
    <property type="project" value="UniProtKB-ARBA"/>
</dbReference>